<reference evidence="4 6" key="2">
    <citation type="submission" date="2019-03" db="EMBL/GenBank/DDBJ databases">
        <title>Genomic Encyclopedia of Type Strains, Phase IV (KMG-IV): sequencing the most valuable type-strain genomes for metagenomic binning, comparative biology and taxonomic classification.</title>
        <authorList>
            <person name="Goeker M."/>
        </authorList>
    </citation>
    <scope>NUCLEOTIDE SEQUENCE [LARGE SCALE GENOMIC DNA]</scope>
    <source>
        <strain evidence="4 6">DSM 3764</strain>
    </source>
</reference>
<dbReference type="Gene3D" id="1.10.260.40">
    <property type="entry name" value="lambda repressor-like DNA-binding domains"/>
    <property type="match status" value="1"/>
</dbReference>
<dbReference type="EMBL" id="SMBT01000023">
    <property type="protein sequence ID" value="TCU81337.1"/>
    <property type="molecule type" value="Genomic_DNA"/>
</dbReference>
<dbReference type="PROSITE" id="PS50943">
    <property type="entry name" value="HTH_CROC1"/>
    <property type="match status" value="1"/>
</dbReference>
<dbReference type="RefSeq" id="WP_115228884.1">
    <property type="nucleotide sequence ID" value="NZ_CAWOLO010000023.1"/>
</dbReference>
<dbReference type="PANTHER" id="PTHR46797">
    <property type="entry name" value="HTH-TYPE TRANSCRIPTIONAL REGULATOR"/>
    <property type="match status" value="1"/>
</dbReference>
<proteinExistence type="predicted"/>
<evidence type="ECO:0000259" key="2">
    <source>
        <dbReference type="PROSITE" id="PS50943"/>
    </source>
</evidence>
<dbReference type="GO" id="GO:0003700">
    <property type="term" value="F:DNA-binding transcription factor activity"/>
    <property type="evidence" value="ECO:0007669"/>
    <property type="project" value="TreeGrafter"/>
</dbReference>
<dbReference type="Proteomes" id="UP000255108">
    <property type="component" value="Unassembled WGS sequence"/>
</dbReference>
<name>A0A377SW34_9NEIS</name>
<dbReference type="InterPro" id="IPR050807">
    <property type="entry name" value="TransReg_Diox_bact_type"/>
</dbReference>
<feature type="domain" description="HTH cro/C1-type" evidence="2">
    <location>
        <begin position="17"/>
        <end position="71"/>
    </location>
</feature>
<dbReference type="Proteomes" id="UP000295794">
    <property type="component" value="Unassembled WGS sequence"/>
</dbReference>
<reference evidence="3 5" key="1">
    <citation type="submission" date="2018-06" db="EMBL/GenBank/DDBJ databases">
        <authorList>
            <consortium name="Pathogen Informatics"/>
            <person name="Doyle S."/>
        </authorList>
    </citation>
    <scope>NUCLEOTIDE SEQUENCE [LARGE SCALE GENOMIC DNA]</scope>
    <source>
        <strain evidence="3 5">NCTC11159</strain>
    </source>
</reference>
<evidence type="ECO:0000256" key="1">
    <source>
        <dbReference type="ARBA" id="ARBA00023125"/>
    </source>
</evidence>
<keyword evidence="1" id="KW-0238">DNA-binding</keyword>
<dbReference type="EMBL" id="UGHR01000003">
    <property type="protein sequence ID" value="STR45193.1"/>
    <property type="molecule type" value="Genomic_DNA"/>
</dbReference>
<organism evidence="3 5">
    <name type="scientific">Iodobacter fluviatilis</name>
    <dbReference type="NCBI Taxonomy" id="537"/>
    <lineage>
        <taxon>Bacteria</taxon>
        <taxon>Pseudomonadati</taxon>
        <taxon>Pseudomonadota</taxon>
        <taxon>Betaproteobacteria</taxon>
        <taxon>Neisseriales</taxon>
        <taxon>Chitinibacteraceae</taxon>
        <taxon>Iodobacter</taxon>
    </lineage>
</organism>
<accession>A0A377SW34</accession>
<dbReference type="AlphaFoldDB" id="A0A377SW34"/>
<keyword evidence="6" id="KW-1185">Reference proteome</keyword>
<dbReference type="PANTHER" id="PTHR46797:SF1">
    <property type="entry name" value="METHYLPHOSPHONATE SYNTHASE"/>
    <property type="match status" value="1"/>
</dbReference>
<dbReference type="CDD" id="cd00093">
    <property type="entry name" value="HTH_XRE"/>
    <property type="match status" value="1"/>
</dbReference>
<sequence>MQKTIYTTEYAAFLEALRRAREQSGLTQIEFAARLNVTQSFVSKCERGERRLDIVELRHWCTALGITLIQFSSTYDEMCKK</sequence>
<evidence type="ECO:0000313" key="5">
    <source>
        <dbReference type="Proteomes" id="UP000255108"/>
    </source>
</evidence>
<evidence type="ECO:0000313" key="4">
    <source>
        <dbReference type="EMBL" id="TCU81337.1"/>
    </source>
</evidence>
<dbReference type="SUPFAM" id="SSF47413">
    <property type="entry name" value="lambda repressor-like DNA-binding domains"/>
    <property type="match status" value="1"/>
</dbReference>
<protein>
    <submittedName>
        <fullName evidence="4">Helix-turn-helix protein</fullName>
    </submittedName>
    <submittedName>
        <fullName evidence="3">Predicted transcriptional regulator</fullName>
    </submittedName>
</protein>
<dbReference type="InterPro" id="IPR010982">
    <property type="entry name" value="Lambda_DNA-bd_dom_sf"/>
</dbReference>
<dbReference type="GO" id="GO:0003677">
    <property type="term" value="F:DNA binding"/>
    <property type="evidence" value="ECO:0007669"/>
    <property type="project" value="UniProtKB-KW"/>
</dbReference>
<evidence type="ECO:0000313" key="6">
    <source>
        <dbReference type="Proteomes" id="UP000295794"/>
    </source>
</evidence>
<gene>
    <name evidence="4" type="ORF">EV682_12350</name>
    <name evidence="3" type="ORF">NCTC11159_03742</name>
</gene>
<dbReference type="InterPro" id="IPR001387">
    <property type="entry name" value="Cro/C1-type_HTH"/>
</dbReference>
<dbReference type="GO" id="GO:0005829">
    <property type="term" value="C:cytosol"/>
    <property type="evidence" value="ECO:0007669"/>
    <property type="project" value="TreeGrafter"/>
</dbReference>
<evidence type="ECO:0000313" key="3">
    <source>
        <dbReference type="EMBL" id="STR45193.1"/>
    </source>
</evidence>
<dbReference type="OrthoDB" id="9803379at2"/>
<dbReference type="SMART" id="SM00530">
    <property type="entry name" value="HTH_XRE"/>
    <property type="match status" value="1"/>
</dbReference>
<dbReference type="Pfam" id="PF01381">
    <property type="entry name" value="HTH_3"/>
    <property type="match status" value="1"/>
</dbReference>